<keyword evidence="3" id="KW-1185">Reference proteome</keyword>
<keyword evidence="1" id="KW-0812">Transmembrane</keyword>
<evidence type="ECO:0000256" key="1">
    <source>
        <dbReference type="SAM" id="Phobius"/>
    </source>
</evidence>
<comment type="caution">
    <text evidence="2">The sequence shown here is derived from an EMBL/GenBank/DDBJ whole genome shotgun (WGS) entry which is preliminary data.</text>
</comment>
<keyword evidence="1" id="KW-0472">Membrane</keyword>
<gene>
    <name evidence="2" type="ORF">RIMI_LOCUS17914510</name>
</gene>
<proteinExistence type="predicted"/>
<evidence type="ECO:0000313" key="3">
    <source>
        <dbReference type="Proteomes" id="UP001176940"/>
    </source>
</evidence>
<name>A0ABN9M8K1_9NEOB</name>
<sequence length="128" mass="14353">MDHCMAANTLPAEEEIQMKMSVVKKYLQAFGWSWVCFTVIAYVGQNAMAIGQNVWLSKWATEAKEVKDQTEWTELRDSRLGVYGVLGFVQAGFVTLKQKTSHISEKVIKRASKSIPYSKVCVSVTGPM</sequence>
<evidence type="ECO:0000313" key="2">
    <source>
        <dbReference type="EMBL" id="CAJ0961701.1"/>
    </source>
</evidence>
<reference evidence="2" key="1">
    <citation type="submission" date="2023-07" db="EMBL/GenBank/DDBJ databases">
        <authorList>
            <person name="Stuckert A."/>
        </authorList>
    </citation>
    <scope>NUCLEOTIDE SEQUENCE</scope>
</reference>
<protein>
    <submittedName>
        <fullName evidence="2">Uncharacterized protein</fullName>
    </submittedName>
</protein>
<dbReference type="Proteomes" id="UP001176940">
    <property type="component" value="Unassembled WGS sequence"/>
</dbReference>
<dbReference type="EMBL" id="CAUEEQ010053400">
    <property type="protein sequence ID" value="CAJ0961701.1"/>
    <property type="molecule type" value="Genomic_DNA"/>
</dbReference>
<accession>A0ABN9M8K1</accession>
<keyword evidence="1" id="KW-1133">Transmembrane helix</keyword>
<organism evidence="2 3">
    <name type="scientific">Ranitomeya imitator</name>
    <name type="common">mimic poison frog</name>
    <dbReference type="NCBI Taxonomy" id="111125"/>
    <lineage>
        <taxon>Eukaryota</taxon>
        <taxon>Metazoa</taxon>
        <taxon>Chordata</taxon>
        <taxon>Craniata</taxon>
        <taxon>Vertebrata</taxon>
        <taxon>Euteleostomi</taxon>
        <taxon>Amphibia</taxon>
        <taxon>Batrachia</taxon>
        <taxon>Anura</taxon>
        <taxon>Neobatrachia</taxon>
        <taxon>Hyloidea</taxon>
        <taxon>Dendrobatidae</taxon>
        <taxon>Dendrobatinae</taxon>
        <taxon>Ranitomeya</taxon>
    </lineage>
</organism>
<feature type="transmembrane region" description="Helical" evidence="1">
    <location>
        <begin position="26"/>
        <end position="44"/>
    </location>
</feature>